<protein>
    <submittedName>
        <fullName evidence="2">Acetyltransferase</fullName>
    </submittedName>
</protein>
<evidence type="ECO:0000313" key="3">
    <source>
        <dbReference type="Proteomes" id="UP000028721"/>
    </source>
</evidence>
<dbReference type="EMBL" id="JGVP01000012">
    <property type="protein sequence ID" value="KFB88648.1"/>
    <property type="molecule type" value="Genomic_DNA"/>
</dbReference>
<dbReference type="InterPro" id="IPR016181">
    <property type="entry name" value="Acyl_CoA_acyltransferase"/>
</dbReference>
<feature type="domain" description="N-acetyltransferase" evidence="1">
    <location>
        <begin position="1"/>
        <end position="139"/>
    </location>
</feature>
<accession>A0ABR4U9E1</accession>
<dbReference type="InterPro" id="IPR000182">
    <property type="entry name" value="GNAT_dom"/>
</dbReference>
<dbReference type="CDD" id="cd04301">
    <property type="entry name" value="NAT_SF"/>
    <property type="match status" value="1"/>
</dbReference>
<organism evidence="2 3">
    <name type="scientific">Serratia grimesii</name>
    <dbReference type="NCBI Taxonomy" id="82995"/>
    <lineage>
        <taxon>Bacteria</taxon>
        <taxon>Pseudomonadati</taxon>
        <taxon>Pseudomonadota</taxon>
        <taxon>Gammaproteobacteria</taxon>
        <taxon>Enterobacterales</taxon>
        <taxon>Yersiniaceae</taxon>
        <taxon>Serratia</taxon>
    </lineage>
</organism>
<dbReference type="Proteomes" id="UP000028721">
    <property type="component" value="Unassembled WGS sequence"/>
</dbReference>
<evidence type="ECO:0000259" key="1">
    <source>
        <dbReference type="PROSITE" id="PS51186"/>
    </source>
</evidence>
<proteinExistence type="predicted"/>
<gene>
    <name evidence="2" type="ORF">CR62_04285</name>
</gene>
<dbReference type="PROSITE" id="PS51186">
    <property type="entry name" value="GNAT"/>
    <property type="match status" value="1"/>
</dbReference>
<sequence>MIVRLATIADISVLAAFDTVVSHEPHRCAQISEWCAAGICYLAKSGGQVMAYGVLNAHFFGCSFIEMLMVAEGSRRQGVGLKLLHTLISLCPEPKLFTSTNRSNVTMRRLLLAAGFIESGHIENLDEGDPEVIYFYPNKCARN</sequence>
<dbReference type="Pfam" id="PF00583">
    <property type="entry name" value="Acetyltransf_1"/>
    <property type="match status" value="1"/>
</dbReference>
<dbReference type="SUPFAM" id="SSF55729">
    <property type="entry name" value="Acyl-CoA N-acyltransferases (Nat)"/>
    <property type="match status" value="1"/>
</dbReference>
<reference evidence="2 3" key="1">
    <citation type="submission" date="2014-03" db="EMBL/GenBank/DDBJ databases">
        <title>Draft genome sequence of the Serratia grimesii strain a2.</title>
        <authorList>
            <person name="Toymentseva A."/>
            <person name="Kazakov S."/>
            <person name="Giliazeva A."/>
            <person name="Ismagilova R."/>
            <person name="Shah R."/>
            <person name="Sharipova M."/>
            <person name="Khaitlina S."/>
            <person name="Mardanova A."/>
        </authorList>
    </citation>
    <scope>NUCLEOTIDE SEQUENCE [LARGE SCALE GENOMIC DNA]</scope>
    <source>
        <strain evidence="2 3">A2</strain>
    </source>
</reference>
<name>A0ABR4U9E1_9GAMM</name>
<keyword evidence="3" id="KW-1185">Reference proteome</keyword>
<evidence type="ECO:0000313" key="2">
    <source>
        <dbReference type="EMBL" id="KFB88648.1"/>
    </source>
</evidence>
<comment type="caution">
    <text evidence="2">The sequence shown here is derived from an EMBL/GenBank/DDBJ whole genome shotgun (WGS) entry which is preliminary data.</text>
</comment>
<dbReference type="Gene3D" id="3.40.630.30">
    <property type="match status" value="1"/>
</dbReference>